<evidence type="ECO:0000313" key="1">
    <source>
        <dbReference type="EMBL" id="RSL18939.1"/>
    </source>
</evidence>
<reference evidence="1 2" key="1">
    <citation type="submission" date="2018-12" db="EMBL/GenBank/DDBJ databases">
        <title>Sequencing of bacterial isolates from soil warming experiment in Harvard Forest, Massachusetts, USA.</title>
        <authorList>
            <person name="Deangelis K."/>
        </authorList>
    </citation>
    <scope>NUCLEOTIDE SEQUENCE [LARGE SCALE GENOMIC DNA]</scope>
    <source>
        <strain evidence="1 2">EB153</strain>
    </source>
</reference>
<accession>A0A428MPY7</accession>
<evidence type="ECO:0008006" key="3">
    <source>
        <dbReference type="Google" id="ProtNLM"/>
    </source>
</evidence>
<comment type="caution">
    <text evidence="1">The sequence shown here is derived from an EMBL/GenBank/DDBJ whole genome shotgun (WGS) entry which is preliminary data.</text>
</comment>
<dbReference type="EMBL" id="RSDW01000001">
    <property type="protein sequence ID" value="RSL18939.1"/>
    <property type="molecule type" value="Genomic_DNA"/>
</dbReference>
<dbReference type="Proteomes" id="UP000269669">
    <property type="component" value="Unassembled WGS sequence"/>
</dbReference>
<protein>
    <recommendedName>
        <fullName evidence="3">Lipocalin-like protein</fullName>
    </recommendedName>
</protein>
<gene>
    <name evidence="1" type="ORF">EDE15_4549</name>
</gene>
<organism evidence="1 2">
    <name type="scientific">Edaphobacter aggregans</name>
    <dbReference type="NCBI Taxonomy" id="570835"/>
    <lineage>
        <taxon>Bacteria</taxon>
        <taxon>Pseudomonadati</taxon>
        <taxon>Acidobacteriota</taxon>
        <taxon>Terriglobia</taxon>
        <taxon>Terriglobales</taxon>
        <taxon>Acidobacteriaceae</taxon>
        <taxon>Edaphobacter</taxon>
    </lineage>
</organism>
<dbReference type="OrthoDB" id="1354818at2"/>
<name>A0A428MPY7_9BACT</name>
<evidence type="ECO:0000313" key="2">
    <source>
        <dbReference type="Proteomes" id="UP000269669"/>
    </source>
</evidence>
<proteinExistence type="predicted"/>
<dbReference type="AlphaFoldDB" id="A0A428MPY7"/>
<keyword evidence="2" id="KW-1185">Reference proteome</keyword>
<dbReference type="RefSeq" id="WP_125487215.1">
    <property type="nucleotide sequence ID" value="NZ_RSDW01000001.1"/>
</dbReference>
<sequence length="178" mass="20223">MKMRIVYLFWISLALVFAGGVLSLAQVAASARNATAEEITGKWQLLPLPDSVEPKILKNNPWPAACQWYSYSSSGALKSIDKTNSPCEAMSSAEFDKVLPHVASVVSWKYDLSPVYQKALIIVSRTDVPHYAEYWEPQIVTKAFSRDGVDFREGDLILYLHNLNTHKMVWIRHLRRLK</sequence>